<dbReference type="NCBIfam" id="TIGR00847">
    <property type="entry name" value="ccoS"/>
    <property type="match status" value="1"/>
</dbReference>
<keyword evidence="2" id="KW-1133">Transmembrane helix</keyword>
<proteinExistence type="predicted"/>
<keyword evidence="2" id="KW-0472">Membrane</keyword>
<gene>
    <name evidence="3" type="primary">ccoS</name>
    <name evidence="3" type="ORF">MTCD1_02904</name>
</gene>
<comment type="caution">
    <text evidence="3">The sequence shown here is derived from an EMBL/GenBank/DDBJ whole genome shotgun (WGS) entry which is preliminary data.</text>
</comment>
<dbReference type="EMBL" id="BDQM01000029">
    <property type="protein sequence ID" value="GAW97278.1"/>
    <property type="molecule type" value="Genomic_DNA"/>
</dbReference>
<evidence type="ECO:0000256" key="1">
    <source>
        <dbReference type="SAM" id="MobiDB-lite"/>
    </source>
</evidence>
<dbReference type="Pfam" id="PF03597">
    <property type="entry name" value="FixS"/>
    <property type="match status" value="1"/>
</dbReference>
<evidence type="ECO:0000313" key="3">
    <source>
        <dbReference type="EMBL" id="GAW97278.1"/>
    </source>
</evidence>
<organism evidence="3 4">
    <name type="scientific">Colwellia marinimaniae</name>
    <dbReference type="NCBI Taxonomy" id="1513592"/>
    <lineage>
        <taxon>Bacteria</taxon>
        <taxon>Pseudomonadati</taxon>
        <taxon>Pseudomonadota</taxon>
        <taxon>Gammaproteobacteria</taxon>
        <taxon>Alteromonadales</taxon>
        <taxon>Colwelliaceae</taxon>
        <taxon>Colwellia</taxon>
    </lineage>
</organism>
<protein>
    <submittedName>
        <fullName evidence="3">Cytochrome oxidase maturation protein Cbb3</fullName>
    </submittedName>
</protein>
<reference evidence="3 4" key="1">
    <citation type="submission" date="2017-06" db="EMBL/GenBank/DDBJ databases">
        <title>Whole Genome Sequences of Colwellia marinimaniae MTCD1.</title>
        <authorList>
            <person name="Kusumoto H."/>
            <person name="Inoue M."/>
            <person name="Tanikawa K."/>
            <person name="Maeji H."/>
            <person name="Cameron J.H."/>
            <person name="Bartlett D.H."/>
        </authorList>
    </citation>
    <scope>NUCLEOTIDE SEQUENCE [LARGE SCALE GENOMIC DNA]</scope>
    <source>
        <strain evidence="3 4">MTCD1</strain>
    </source>
</reference>
<name>A0ABQ0MY30_9GAMM</name>
<sequence>MSIMYILIPVAVMLTALAIYLFFWAVKAEQFDDLEKQGMSILFDEKQQPKSNKERPEDEIASSARAQKSLK</sequence>
<feature type="region of interest" description="Disordered" evidence="1">
    <location>
        <begin position="45"/>
        <end position="71"/>
    </location>
</feature>
<dbReference type="PANTHER" id="PTHR41532:SF1">
    <property type="entry name" value="FIXS PROTEIN"/>
    <property type="match status" value="1"/>
</dbReference>
<evidence type="ECO:0000256" key="2">
    <source>
        <dbReference type="SAM" id="Phobius"/>
    </source>
</evidence>
<keyword evidence="2" id="KW-0812">Transmembrane</keyword>
<dbReference type="Proteomes" id="UP000197068">
    <property type="component" value="Unassembled WGS sequence"/>
</dbReference>
<feature type="transmembrane region" description="Helical" evidence="2">
    <location>
        <begin position="6"/>
        <end position="26"/>
    </location>
</feature>
<dbReference type="InterPro" id="IPR004714">
    <property type="entry name" value="Cyt_oxidase_maturation_cbb3"/>
</dbReference>
<evidence type="ECO:0000313" key="4">
    <source>
        <dbReference type="Proteomes" id="UP000197068"/>
    </source>
</evidence>
<dbReference type="PANTHER" id="PTHR41532">
    <property type="entry name" value="FIXS PROTEIN"/>
    <property type="match status" value="1"/>
</dbReference>
<feature type="compositionally biased region" description="Basic and acidic residues" evidence="1">
    <location>
        <begin position="45"/>
        <end position="58"/>
    </location>
</feature>
<keyword evidence="4" id="KW-1185">Reference proteome</keyword>
<accession>A0ABQ0MY30</accession>